<dbReference type="AlphaFoldDB" id="X0WAZ1"/>
<accession>X0WAZ1</accession>
<comment type="caution">
    <text evidence="1">The sequence shown here is derived from an EMBL/GenBank/DDBJ whole genome shotgun (WGS) entry which is preliminary data.</text>
</comment>
<dbReference type="EMBL" id="BARS01031085">
    <property type="protein sequence ID" value="GAG27825.1"/>
    <property type="molecule type" value="Genomic_DNA"/>
</dbReference>
<reference evidence="1" key="1">
    <citation type="journal article" date="2014" name="Front. Microbiol.">
        <title>High frequency of phylogenetically diverse reductive dehalogenase-homologous genes in deep subseafloor sedimentary metagenomes.</title>
        <authorList>
            <person name="Kawai M."/>
            <person name="Futagami T."/>
            <person name="Toyoda A."/>
            <person name="Takaki Y."/>
            <person name="Nishi S."/>
            <person name="Hori S."/>
            <person name="Arai W."/>
            <person name="Tsubouchi T."/>
            <person name="Morono Y."/>
            <person name="Uchiyama I."/>
            <person name="Ito T."/>
            <person name="Fujiyama A."/>
            <person name="Inagaki F."/>
            <person name="Takami H."/>
        </authorList>
    </citation>
    <scope>NUCLEOTIDE SEQUENCE</scope>
    <source>
        <strain evidence="1">Expedition CK06-06</strain>
    </source>
</reference>
<name>X0WAZ1_9ZZZZ</name>
<evidence type="ECO:0000313" key="1">
    <source>
        <dbReference type="EMBL" id="GAG27825.1"/>
    </source>
</evidence>
<proteinExistence type="predicted"/>
<gene>
    <name evidence="1" type="ORF">S01H1_48404</name>
</gene>
<protein>
    <submittedName>
        <fullName evidence="1">Uncharacterized protein</fullName>
    </submittedName>
</protein>
<organism evidence="1">
    <name type="scientific">marine sediment metagenome</name>
    <dbReference type="NCBI Taxonomy" id="412755"/>
    <lineage>
        <taxon>unclassified sequences</taxon>
        <taxon>metagenomes</taxon>
        <taxon>ecological metagenomes</taxon>
    </lineage>
</organism>
<sequence length="92" mass="11114">MEKKNKVHRVTEKERMDKKTQEAWELFMDDLKGAINLVGGCGDDRWVDWTLEEIFRHLYPNGIEFCFFLTKPMDGRVLGGNQKYRKWDWEEE</sequence>